<name>A0AAQ3JUK5_9LILI</name>
<protein>
    <submittedName>
        <fullName evidence="2">F-box/kelch-repeat protein</fullName>
    </submittedName>
</protein>
<dbReference type="Proteomes" id="UP001327560">
    <property type="component" value="Chromosome 2"/>
</dbReference>
<sequence length="437" mass="49731">MNTLQDLQKQSSLFPTFHELLTHQEPHERGGKQELMEGAPVDEDEASADHITIGDLLADEAFGKIAHALAVGMNAPSPPLLQKSTPFASNEKSRKKRAQAIWNGYLPVEIVELVLARMNPKDAVRLSTACKDWRATAARYDPTLKKTPWLLTMMLSKTNCRMRSVVDKEVSFKIKLHGFEPQRTSCCGCSQGWLVLRRKRNDPFSLFNPFSRARFDLPSPKPASTTFLYLSSAPTIPGCVLLARNFKNLFVWRPGDVCWTAEEVDLGKFDAVARFQGQFYALHSSNGSLISFQLFPFKLRKLHVPPPMDINKTLHYLVESCDEVLLVCIVVPRWNRKFFVVHVYRLDAENKAWIEIKSLGDRALFLNRNQAISVSARDSECGVGCIYFTTPASWHWCNWSGAWHVYNMDNKNMESVPKKVLQHRMFGDNVWITPCLN</sequence>
<organism evidence="2 3">
    <name type="scientific">Canna indica</name>
    <name type="common">Indian-shot</name>
    <dbReference type="NCBI Taxonomy" id="4628"/>
    <lineage>
        <taxon>Eukaryota</taxon>
        <taxon>Viridiplantae</taxon>
        <taxon>Streptophyta</taxon>
        <taxon>Embryophyta</taxon>
        <taxon>Tracheophyta</taxon>
        <taxon>Spermatophyta</taxon>
        <taxon>Magnoliopsida</taxon>
        <taxon>Liliopsida</taxon>
        <taxon>Zingiberales</taxon>
        <taxon>Cannaceae</taxon>
        <taxon>Canna</taxon>
    </lineage>
</organism>
<reference evidence="2 3" key="1">
    <citation type="submission" date="2023-10" db="EMBL/GenBank/DDBJ databases">
        <title>Chromosome-scale genome assembly provides insights into flower coloration mechanisms of Canna indica.</title>
        <authorList>
            <person name="Li C."/>
        </authorList>
    </citation>
    <scope>NUCLEOTIDE SEQUENCE [LARGE SCALE GENOMIC DNA]</scope>
    <source>
        <tissue evidence="2">Flower</tissue>
    </source>
</reference>
<dbReference type="InterPro" id="IPR005174">
    <property type="entry name" value="KIB1-4_b-propeller"/>
</dbReference>
<feature type="domain" description="F-box" evidence="1">
    <location>
        <begin position="100"/>
        <end position="147"/>
    </location>
</feature>
<dbReference type="EMBL" id="CP136891">
    <property type="protein sequence ID" value="WOK96381.1"/>
    <property type="molecule type" value="Genomic_DNA"/>
</dbReference>
<dbReference type="InterPro" id="IPR001810">
    <property type="entry name" value="F-box_dom"/>
</dbReference>
<dbReference type="Pfam" id="PF00646">
    <property type="entry name" value="F-box"/>
    <property type="match status" value="1"/>
</dbReference>
<dbReference type="PANTHER" id="PTHR44259:SF114">
    <property type="entry name" value="OS06G0707300 PROTEIN"/>
    <property type="match status" value="1"/>
</dbReference>
<dbReference type="SMART" id="SM00256">
    <property type="entry name" value="FBOX"/>
    <property type="match status" value="1"/>
</dbReference>
<evidence type="ECO:0000313" key="2">
    <source>
        <dbReference type="EMBL" id="WOK96381.1"/>
    </source>
</evidence>
<evidence type="ECO:0000259" key="1">
    <source>
        <dbReference type="PROSITE" id="PS50181"/>
    </source>
</evidence>
<gene>
    <name evidence="2" type="ORF">Cni_G05088</name>
</gene>
<dbReference type="InterPro" id="IPR036047">
    <property type="entry name" value="F-box-like_dom_sf"/>
</dbReference>
<dbReference type="Pfam" id="PF03478">
    <property type="entry name" value="Beta-prop_KIB1-4"/>
    <property type="match status" value="1"/>
</dbReference>
<dbReference type="PANTHER" id="PTHR44259">
    <property type="entry name" value="OS07G0183000 PROTEIN-RELATED"/>
    <property type="match status" value="1"/>
</dbReference>
<dbReference type="CDD" id="cd09917">
    <property type="entry name" value="F-box_SF"/>
    <property type="match status" value="1"/>
</dbReference>
<accession>A0AAQ3JUK5</accession>
<keyword evidence="3" id="KW-1185">Reference proteome</keyword>
<dbReference type="PROSITE" id="PS50181">
    <property type="entry name" value="FBOX"/>
    <property type="match status" value="1"/>
</dbReference>
<proteinExistence type="predicted"/>
<evidence type="ECO:0000313" key="3">
    <source>
        <dbReference type="Proteomes" id="UP001327560"/>
    </source>
</evidence>
<dbReference type="AlphaFoldDB" id="A0AAQ3JUK5"/>
<dbReference type="SUPFAM" id="SSF81383">
    <property type="entry name" value="F-box domain"/>
    <property type="match status" value="1"/>
</dbReference>
<dbReference type="InterPro" id="IPR050942">
    <property type="entry name" value="F-box_BR-signaling"/>
</dbReference>